<accession>A0A6J1LZH5</accession>
<feature type="region of interest" description="Disordered" evidence="1">
    <location>
        <begin position="1"/>
        <end position="104"/>
    </location>
</feature>
<proteinExistence type="predicted"/>
<dbReference type="AlphaFoldDB" id="A0A6J1LZH5"/>
<feature type="compositionally biased region" description="Pro residues" evidence="1">
    <location>
        <begin position="95"/>
        <end position="104"/>
    </location>
</feature>
<evidence type="ECO:0000256" key="1">
    <source>
        <dbReference type="SAM" id="MobiDB-lite"/>
    </source>
</evidence>
<organism evidence="2 3">
    <name type="scientific">Drosophila hydei</name>
    <name type="common">Fruit fly</name>
    <dbReference type="NCBI Taxonomy" id="7224"/>
    <lineage>
        <taxon>Eukaryota</taxon>
        <taxon>Metazoa</taxon>
        <taxon>Ecdysozoa</taxon>
        <taxon>Arthropoda</taxon>
        <taxon>Hexapoda</taxon>
        <taxon>Insecta</taxon>
        <taxon>Pterygota</taxon>
        <taxon>Neoptera</taxon>
        <taxon>Endopterygota</taxon>
        <taxon>Diptera</taxon>
        <taxon>Brachycera</taxon>
        <taxon>Muscomorpha</taxon>
        <taxon>Ephydroidea</taxon>
        <taxon>Drosophilidae</taxon>
        <taxon>Drosophila</taxon>
    </lineage>
</organism>
<sequence length="104" mass="12007">MDGQTDEPTEERTHGQMVGWTNGRMNTWMAEESNQQRYWRKDEWTDRRTQGRTNQEMNRPTNVRTYGRMVGQKVGAGTDRRMNGSLSRLGATEPATPPSRPGYD</sequence>
<evidence type="ECO:0000313" key="3">
    <source>
        <dbReference type="RefSeq" id="XP_023172010.1"/>
    </source>
</evidence>
<dbReference type="RefSeq" id="XP_023172010.1">
    <property type="nucleotide sequence ID" value="XM_023316242.2"/>
</dbReference>
<reference evidence="3" key="1">
    <citation type="submission" date="2025-08" db="UniProtKB">
        <authorList>
            <consortium name="RefSeq"/>
        </authorList>
    </citation>
    <scope>IDENTIFICATION</scope>
    <source>
        <strain evidence="3">15085-1641.00</strain>
        <tissue evidence="3">Whole body</tissue>
    </source>
</reference>
<keyword evidence="2" id="KW-1185">Reference proteome</keyword>
<dbReference type="KEGG" id="dhe:111600220"/>
<gene>
    <name evidence="3" type="primary">LOC111600220</name>
</gene>
<evidence type="ECO:0000313" key="2">
    <source>
        <dbReference type="Proteomes" id="UP000504633"/>
    </source>
</evidence>
<feature type="compositionally biased region" description="Polar residues" evidence="1">
    <location>
        <begin position="51"/>
        <end position="64"/>
    </location>
</feature>
<dbReference type="Proteomes" id="UP000504633">
    <property type="component" value="Unplaced"/>
</dbReference>
<name>A0A6J1LZH5_DROHY</name>
<dbReference type="GeneID" id="111600220"/>
<protein>
    <submittedName>
        <fullName evidence="3">Uncharacterized protein LOC111600220</fullName>
    </submittedName>
</protein>
<feature type="compositionally biased region" description="Basic and acidic residues" evidence="1">
    <location>
        <begin position="39"/>
        <end position="49"/>
    </location>
</feature>